<sequence length="148" mass="16016">MCFCDCFVQRRIAISSHQREMIPRCNEKMGNFELAQILPNGMLQCYLPRGTSLWPSVFYNGFAEGGADAACFAVMIPLTATPASDPATAIVSSDLGSQGAIVPDCDNKTGYFKLVQLLPKGLSQCFNPFGMPSSKPFFSNDSSATSRP</sequence>
<gene>
    <name evidence="1" type="ORF">BV898_18977</name>
</gene>
<organism evidence="1 2">
    <name type="scientific">Hypsibius exemplaris</name>
    <name type="common">Freshwater tardigrade</name>
    <dbReference type="NCBI Taxonomy" id="2072580"/>
    <lineage>
        <taxon>Eukaryota</taxon>
        <taxon>Metazoa</taxon>
        <taxon>Ecdysozoa</taxon>
        <taxon>Tardigrada</taxon>
        <taxon>Eutardigrada</taxon>
        <taxon>Parachela</taxon>
        <taxon>Hypsibioidea</taxon>
        <taxon>Hypsibiidae</taxon>
        <taxon>Hypsibius</taxon>
    </lineage>
</organism>
<proteinExistence type="predicted"/>
<dbReference type="AlphaFoldDB" id="A0A9X6RP18"/>
<name>A0A9X6RP18_HYPEX</name>
<reference evidence="2" key="1">
    <citation type="submission" date="2017-01" db="EMBL/GenBank/DDBJ databases">
        <title>Comparative genomics of anhydrobiosis in the tardigrade Hypsibius dujardini.</title>
        <authorList>
            <person name="Yoshida Y."/>
            <person name="Koutsovoulos G."/>
            <person name="Laetsch D."/>
            <person name="Stevens L."/>
            <person name="Kumar S."/>
            <person name="Horikawa D."/>
            <person name="Ishino K."/>
            <person name="Komine S."/>
            <person name="Tomita M."/>
            <person name="Blaxter M."/>
            <person name="Arakawa K."/>
        </authorList>
    </citation>
    <scope>NUCLEOTIDE SEQUENCE [LARGE SCALE GENOMIC DNA]</scope>
    <source>
        <strain evidence="2">Z151</strain>
    </source>
</reference>
<protein>
    <submittedName>
        <fullName evidence="1">Uncharacterized protein</fullName>
    </submittedName>
</protein>
<keyword evidence="2" id="KW-1185">Reference proteome</keyword>
<evidence type="ECO:0000313" key="2">
    <source>
        <dbReference type="Proteomes" id="UP000192578"/>
    </source>
</evidence>
<comment type="caution">
    <text evidence="1">The sequence shown here is derived from an EMBL/GenBank/DDBJ whole genome shotgun (WGS) entry which is preliminary data.</text>
</comment>
<dbReference type="EMBL" id="MTYJ01000425">
    <property type="protein sequence ID" value="OWA54577.1"/>
    <property type="molecule type" value="Genomic_DNA"/>
</dbReference>
<evidence type="ECO:0000313" key="1">
    <source>
        <dbReference type="EMBL" id="OWA54577.1"/>
    </source>
</evidence>
<dbReference type="Proteomes" id="UP000192578">
    <property type="component" value="Unassembled WGS sequence"/>
</dbReference>
<accession>A0A9X6RP18</accession>